<comment type="cofactor">
    <cofactor evidence="18">
        <name>Mg(2+)</name>
        <dbReference type="ChEBI" id="CHEBI:18420"/>
    </cofactor>
    <text evidence="18">Mn(2+), Zn(2+), Cd(2+) and Co(2+) support activity to lesser extents.</text>
</comment>
<dbReference type="GO" id="GO:0008654">
    <property type="term" value="P:phospholipid biosynthetic process"/>
    <property type="evidence" value="ECO:0007669"/>
    <property type="project" value="UniProtKB-KW"/>
</dbReference>
<feature type="transmembrane region" description="Helical" evidence="19">
    <location>
        <begin position="63"/>
        <end position="87"/>
    </location>
</feature>
<dbReference type="CDD" id="cd14265">
    <property type="entry name" value="UDPK_IM_like"/>
    <property type="match status" value="1"/>
</dbReference>
<keyword evidence="12 19" id="KW-0472">Membrane</keyword>
<gene>
    <name evidence="20" type="ORF">A3G33_02180</name>
</gene>
<evidence type="ECO:0000256" key="14">
    <source>
        <dbReference type="ARBA" id="ARBA00023264"/>
    </source>
</evidence>
<comment type="subcellular location">
    <subcellularLocation>
        <location evidence="1">Cell membrane</location>
        <topology evidence="1">Multi-pass membrane protein</topology>
    </subcellularLocation>
</comment>
<evidence type="ECO:0000256" key="12">
    <source>
        <dbReference type="ARBA" id="ARBA00023136"/>
    </source>
</evidence>
<keyword evidence="10 19" id="KW-1133">Transmembrane helix</keyword>
<evidence type="ECO:0000256" key="4">
    <source>
        <dbReference type="ARBA" id="ARBA00022516"/>
    </source>
</evidence>
<dbReference type="PANTHER" id="PTHR34299">
    <property type="entry name" value="DIACYLGLYCEROL KINASE"/>
    <property type="match status" value="1"/>
</dbReference>
<evidence type="ECO:0000256" key="9">
    <source>
        <dbReference type="ARBA" id="ARBA00022840"/>
    </source>
</evidence>
<feature type="transmembrane region" description="Helical" evidence="19">
    <location>
        <begin position="107"/>
        <end position="130"/>
    </location>
</feature>
<evidence type="ECO:0000256" key="2">
    <source>
        <dbReference type="ARBA" id="ARBA00005967"/>
    </source>
</evidence>
<dbReference type="GO" id="GO:0005886">
    <property type="term" value="C:plasma membrane"/>
    <property type="evidence" value="ECO:0007669"/>
    <property type="project" value="UniProtKB-SubCell"/>
</dbReference>
<evidence type="ECO:0000256" key="11">
    <source>
        <dbReference type="ARBA" id="ARBA00023098"/>
    </source>
</evidence>
<keyword evidence="11" id="KW-0443">Lipid metabolism</keyword>
<feature type="binding site" evidence="17">
    <location>
        <position position="36"/>
    </location>
    <ligand>
        <name>ATP</name>
        <dbReference type="ChEBI" id="CHEBI:30616"/>
    </ligand>
</feature>
<feature type="binding site" evidence="16">
    <location>
        <position position="77"/>
    </location>
    <ligand>
        <name>substrate</name>
    </ligand>
</feature>
<keyword evidence="18" id="KW-0460">Magnesium</keyword>
<keyword evidence="6 19" id="KW-0812">Transmembrane</keyword>
<keyword evidence="9 17" id="KW-0067">ATP-binding</keyword>
<comment type="caution">
    <text evidence="20">The sequence shown here is derived from an EMBL/GenBank/DDBJ whole genome shotgun (WGS) entry which is preliminary data.</text>
</comment>
<dbReference type="EMBL" id="MHFR01000012">
    <property type="protein sequence ID" value="OGW99245.1"/>
    <property type="molecule type" value="Genomic_DNA"/>
</dbReference>
<keyword evidence="8" id="KW-0418">Kinase</keyword>
<sequence>MSTQRKLRLPGRRFLQQRVHSFRCAFSGLWDMLLTETNAWIHAGMTVMILLVSWWLQISRQDFGLIMIAIVSVWVAEAFNTVLEIMMDYVTSKQYSPMVGRAKDISAAAVLITSLGAAIIGLSVLGPPLFEKIVG</sequence>
<evidence type="ECO:0000256" key="5">
    <source>
        <dbReference type="ARBA" id="ARBA00022679"/>
    </source>
</evidence>
<dbReference type="InterPro" id="IPR033717">
    <property type="entry name" value="UDPK"/>
</dbReference>
<keyword evidence="18" id="KW-0479">Metal-binding</keyword>
<reference evidence="20 21" key="1">
    <citation type="journal article" date="2016" name="Nat. Commun.">
        <title>Thousands of microbial genomes shed light on interconnected biogeochemical processes in an aquifer system.</title>
        <authorList>
            <person name="Anantharaman K."/>
            <person name="Brown C.T."/>
            <person name="Hug L.A."/>
            <person name="Sharon I."/>
            <person name="Castelle C.J."/>
            <person name="Probst A.J."/>
            <person name="Thomas B.C."/>
            <person name="Singh A."/>
            <person name="Wilkins M.J."/>
            <person name="Karaoz U."/>
            <person name="Brodie E.L."/>
            <person name="Williams K.H."/>
            <person name="Hubbard S.S."/>
            <person name="Banfield J.F."/>
        </authorList>
    </citation>
    <scope>NUCLEOTIDE SEQUENCE [LARGE SCALE GENOMIC DNA]</scope>
</reference>
<dbReference type="Gene3D" id="1.10.287.3610">
    <property type="match status" value="1"/>
</dbReference>
<feature type="transmembrane region" description="Helical" evidence="19">
    <location>
        <begin position="39"/>
        <end position="56"/>
    </location>
</feature>
<dbReference type="GO" id="GO:0016301">
    <property type="term" value="F:kinase activity"/>
    <property type="evidence" value="ECO:0007669"/>
    <property type="project" value="UniProtKB-KW"/>
</dbReference>
<evidence type="ECO:0000256" key="19">
    <source>
        <dbReference type="SAM" id="Phobius"/>
    </source>
</evidence>
<feature type="binding site" evidence="18">
    <location>
        <position position="36"/>
    </location>
    <ligand>
        <name>a divalent metal cation</name>
        <dbReference type="ChEBI" id="CHEBI:60240"/>
    </ligand>
</feature>
<keyword evidence="14" id="KW-1208">Phospholipid metabolism</keyword>
<feature type="active site" description="Proton acceptor" evidence="15">
    <location>
        <position position="77"/>
    </location>
</feature>
<evidence type="ECO:0000313" key="21">
    <source>
        <dbReference type="Proteomes" id="UP000178187"/>
    </source>
</evidence>
<keyword evidence="4" id="KW-0444">Lipid biosynthesis</keyword>
<feature type="binding site" evidence="17">
    <location>
        <begin position="103"/>
        <end position="104"/>
    </location>
    <ligand>
        <name>ATP</name>
        <dbReference type="ChEBI" id="CHEBI:30616"/>
    </ligand>
</feature>
<keyword evidence="3" id="KW-1003">Cell membrane</keyword>
<evidence type="ECO:0000256" key="7">
    <source>
        <dbReference type="ARBA" id="ARBA00022741"/>
    </source>
</evidence>
<dbReference type="InterPro" id="IPR000829">
    <property type="entry name" value="DAGK"/>
</dbReference>
<keyword evidence="7 17" id="KW-0547">Nucleotide-binding</keyword>
<evidence type="ECO:0000256" key="3">
    <source>
        <dbReference type="ARBA" id="ARBA00022475"/>
    </source>
</evidence>
<evidence type="ECO:0000256" key="13">
    <source>
        <dbReference type="ARBA" id="ARBA00023209"/>
    </source>
</evidence>
<evidence type="ECO:0000256" key="15">
    <source>
        <dbReference type="PIRSR" id="PIRSR600829-1"/>
    </source>
</evidence>
<evidence type="ECO:0000256" key="18">
    <source>
        <dbReference type="PIRSR" id="PIRSR600829-4"/>
    </source>
</evidence>
<dbReference type="Pfam" id="PF01219">
    <property type="entry name" value="DAGK_prokar"/>
    <property type="match status" value="1"/>
</dbReference>
<keyword evidence="5" id="KW-0808">Transferase</keyword>
<feature type="binding site" evidence="17">
    <location>
        <position position="84"/>
    </location>
    <ligand>
        <name>ATP</name>
        <dbReference type="ChEBI" id="CHEBI:30616"/>
    </ligand>
</feature>
<proteinExistence type="inferred from homology"/>
<feature type="binding site" evidence="18">
    <location>
        <position position="84"/>
    </location>
    <ligand>
        <name>a divalent metal cation</name>
        <dbReference type="ChEBI" id="CHEBI:60240"/>
    </ligand>
</feature>
<name>A0A1G1L274_9BACT</name>
<keyword evidence="13" id="KW-0594">Phospholipid biosynthesis</keyword>
<comment type="similarity">
    <text evidence="2">Belongs to the bacterial diacylglycerol kinase family.</text>
</comment>
<dbReference type="Proteomes" id="UP000178187">
    <property type="component" value="Unassembled WGS sequence"/>
</dbReference>
<evidence type="ECO:0000256" key="17">
    <source>
        <dbReference type="PIRSR" id="PIRSR600829-3"/>
    </source>
</evidence>
<evidence type="ECO:0000256" key="8">
    <source>
        <dbReference type="ARBA" id="ARBA00022777"/>
    </source>
</evidence>
<accession>A0A1G1L274</accession>
<evidence type="ECO:0000256" key="1">
    <source>
        <dbReference type="ARBA" id="ARBA00004651"/>
    </source>
</evidence>
<evidence type="ECO:0008006" key="22">
    <source>
        <dbReference type="Google" id="ProtNLM"/>
    </source>
</evidence>
<dbReference type="InterPro" id="IPR036945">
    <property type="entry name" value="DAGK_sf"/>
</dbReference>
<dbReference type="PANTHER" id="PTHR34299:SF1">
    <property type="entry name" value="DIACYLGLYCEROL KINASE"/>
    <property type="match status" value="1"/>
</dbReference>
<dbReference type="AlphaFoldDB" id="A0A1G1L274"/>
<evidence type="ECO:0000256" key="10">
    <source>
        <dbReference type="ARBA" id="ARBA00022989"/>
    </source>
</evidence>
<organism evidence="20 21">
    <name type="scientific">Candidatus Danuiimicrobium aquiferis</name>
    <dbReference type="NCBI Taxonomy" id="1801832"/>
    <lineage>
        <taxon>Bacteria</taxon>
        <taxon>Pseudomonadati</taxon>
        <taxon>Candidatus Omnitrophota</taxon>
        <taxon>Candidatus Danuiimicrobium</taxon>
    </lineage>
</organism>
<protein>
    <recommendedName>
        <fullName evidence="22">Diacylglycerol kinase</fullName>
    </recommendedName>
</protein>
<evidence type="ECO:0000256" key="16">
    <source>
        <dbReference type="PIRSR" id="PIRSR600829-2"/>
    </source>
</evidence>
<evidence type="ECO:0000313" key="20">
    <source>
        <dbReference type="EMBL" id="OGW99245.1"/>
    </source>
</evidence>
<dbReference type="GO" id="GO:0005524">
    <property type="term" value="F:ATP binding"/>
    <property type="evidence" value="ECO:0007669"/>
    <property type="project" value="UniProtKB-KW"/>
</dbReference>
<dbReference type="GO" id="GO:0046872">
    <property type="term" value="F:metal ion binding"/>
    <property type="evidence" value="ECO:0007669"/>
    <property type="project" value="UniProtKB-KW"/>
</dbReference>
<evidence type="ECO:0000256" key="6">
    <source>
        <dbReference type="ARBA" id="ARBA00022692"/>
    </source>
</evidence>